<reference evidence="3" key="2">
    <citation type="submission" date="2023-06" db="EMBL/GenBank/DDBJ databases">
        <authorList>
            <consortium name="Lawrence Berkeley National Laboratory"/>
            <person name="Haridas S."/>
            <person name="Hensen N."/>
            <person name="Bonometti L."/>
            <person name="Westerberg I."/>
            <person name="Brannstrom I.O."/>
            <person name="Guillou S."/>
            <person name="Cros-Aarteil S."/>
            <person name="Calhoun S."/>
            <person name="Kuo A."/>
            <person name="Mondo S."/>
            <person name="Pangilinan J."/>
            <person name="Riley R."/>
            <person name="Labutti K."/>
            <person name="Andreopoulos B."/>
            <person name="Lipzen A."/>
            <person name="Chen C."/>
            <person name="Yanf M."/>
            <person name="Daum C."/>
            <person name="Ng V."/>
            <person name="Clum A."/>
            <person name="Steindorff A."/>
            <person name="Ohm R."/>
            <person name="Martin F."/>
            <person name="Silar P."/>
            <person name="Natvig D."/>
            <person name="Lalanne C."/>
            <person name="Gautier V."/>
            <person name="Ament-Velasquez S.L."/>
            <person name="Kruys A."/>
            <person name="Hutchinson M.I."/>
            <person name="Powell A.J."/>
            <person name="Barry K."/>
            <person name="Miller A.N."/>
            <person name="Grigoriev I.V."/>
            <person name="Debuchy R."/>
            <person name="Gladieux P."/>
            <person name="Thoren M.H."/>
            <person name="Johannesson H."/>
        </authorList>
    </citation>
    <scope>NUCLEOTIDE SEQUENCE</scope>
    <source>
        <strain evidence="3">CBS 958.72</strain>
    </source>
</reference>
<comment type="caution">
    <text evidence="3">The sequence shown here is derived from an EMBL/GenBank/DDBJ whole genome shotgun (WGS) entry which is preliminary data.</text>
</comment>
<feature type="domain" description="DUF7730" evidence="2">
    <location>
        <begin position="28"/>
        <end position="131"/>
    </location>
</feature>
<dbReference type="Pfam" id="PF24864">
    <property type="entry name" value="DUF7730"/>
    <property type="match status" value="1"/>
</dbReference>
<gene>
    <name evidence="3" type="ORF">B0T24DRAFT_679734</name>
</gene>
<accession>A0AAE0KEB7</accession>
<evidence type="ECO:0000256" key="1">
    <source>
        <dbReference type="SAM" id="MobiDB-lite"/>
    </source>
</evidence>
<dbReference type="AlphaFoldDB" id="A0AAE0KEB7"/>
<keyword evidence="4" id="KW-1185">Reference proteome</keyword>
<sequence>METGNKAQALPGRVPMIFQAKKWETLDKQLSSPLFNRIPGEIRDVIFGFALTATVVPHALSGDHDFNVRRGHDDDDDDDAEFPPNIPVERPWVTTRGWLRPGCTGSKVIHVALLRTCRRAYLETAHILARHIELLNLAETIPLHTLARVREIGLFGPLFWFDGSFLFLSLPLLPPLPPAYVFRILDRIEVLRFTIRNKDWWCSGSRYSAENRYMADFNPFRRNHWHVLFGPGMTDKESAAIAAAAAGSPSSGEAPTAEASTTRHPDHPTAAPPCPASSAMAFALIPQLRKLVIDFEVCADRRHNAEGVVAWAARAWRFVVFRDPPVLYNFPLTWKWVDDFCQPLGVEEPPADL</sequence>
<protein>
    <recommendedName>
        <fullName evidence="2">DUF7730 domain-containing protein</fullName>
    </recommendedName>
</protein>
<evidence type="ECO:0000313" key="4">
    <source>
        <dbReference type="Proteomes" id="UP001287356"/>
    </source>
</evidence>
<proteinExistence type="predicted"/>
<dbReference type="Proteomes" id="UP001287356">
    <property type="component" value="Unassembled WGS sequence"/>
</dbReference>
<dbReference type="InterPro" id="IPR056632">
    <property type="entry name" value="DUF7730"/>
</dbReference>
<reference evidence="3" key="1">
    <citation type="journal article" date="2023" name="Mol. Phylogenet. Evol.">
        <title>Genome-scale phylogeny and comparative genomics of the fungal order Sordariales.</title>
        <authorList>
            <person name="Hensen N."/>
            <person name="Bonometti L."/>
            <person name="Westerberg I."/>
            <person name="Brannstrom I.O."/>
            <person name="Guillou S."/>
            <person name="Cros-Aarteil S."/>
            <person name="Calhoun S."/>
            <person name="Haridas S."/>
            <person name="Kuo A."/>
            <person name="Mondo S."/>
            <person name="Pangilinan J."/>
            <person name="Riley R."/>
            <person name="LaButti K."/>
            <person name="Andreopoulos B."/>
            <person name="Lipzen A."/>
            <person name="Chen C."/>
            <person name="Yan M."/>
            <person name="Daum C."/>
            <person name="Ng V."/>
            <person name="Clum A."/>
            <person name="Steindorff A."/>
            <person name="Ohm R.A."/>
            <person name="Martin F."/>
            <person name="Silar P."/>
            <person name="Natvig D.O."/>
            <person name="Lalanne C."/>
            <person name="Gautier V."/>
            <person name="Ament-Velasquez S.L."/>
            <person name="Kruys A."/>
            <person name="Hutchinson M.I."/>
            <person name="Powell A.J."/>
            <person name="Barry K."/>
            <person name="Miller A.N."/>
            <person name="Grigoriev I.V."/>
            <person name="Debuchy R."/>
            <person name="Gladieux P."/>
            <person name="Hiltunen Thoren M."/>
            <person name="Johannesson H."/>
        </authorList>
    </citation>
    <scope>NUCLEOTIDE SEQUENCE</scope>
    <source>
        <strain evidence="3">CBS 958.72</strain>
    </source>
</reference>
<feature type="region of interest" description="Disordered" evidence="1">
    <location>
        <begin position="244"/>
        <end position="272"/>
    </location>
</feature>
<dbReference type="EMBL" id="JAULSN010000004">
    <property type="protein sequence ID" value="KAK3374375.1"/>
    <property type="molecule type" value="Genomic_DNA"/>
</dbReference>
<evidence type="ECO:0000259" key="2">
    <source>
        <dbReference type="Pfam" id="PF24864"/>
    </source>
</evidence>
<evidence type="ECO:0000313" key="3">
    <source>
        <dbReference type="EMBL" id="KAK3374375.1"/>
    </source>
</evidence>
<organism evidence="3 4">
    <name type="scientific">Lasiosphaeria ovina</name>
    <dbReference type="NCBI Taxonomy" id="92902"/>
    <lineage>
        <taxon>Eukaryota</taxon>
        <taxon>Fungi</taxon>
        <taxon>Dikarya</taxon>
        <taxon>Ascomycota</taxon>
        <taxon>Pezizomycotina</taxon>
        <taxon>Sordariomycetes</taxon>
        <taxon>Sordariomycetidae</taxon>
        <taxon>Sordariales</taxon>
        <taxon>Lasiosphaeriaceae</taxon>
        <taxon>Lasiosphaeria</taxon>
    </lineage>
</organism>
<feature type="compositionally biased region" description="Low complexity" evidence="1">
    <location>
        <begin position="244"/>
        <end position="257"/>
    </location>
</feature>
<name>A0AAE0KEB7_9PEZI</name>